<keyword evidence="8" id="KW-0443">Lipid metabolism</keyword>
<keyword evidence="3" id="KW-0444">Lipid biosynthesis</keyword>
<feature type="transmembrane region" description="Helical" evidence="13">
    <location>
        <begin position="7"/>
        <end position="25"/>
    </location>
</feature>
<dbReference type="Pfam" id="PF13396">
    <property type="entry name" value="PLDc_N"/>
    <property type="match status" value="1"/>
</dbReference>
<keyword evidence="10" id="KW-0594">Phospholipid biosynthesis</keyword>
<dbReference type="PROSITE" id="PS50035">
    <property type="entry name" value="PLD"/>
    <property type="match status" value="2"/>
</dbReference>
<proteinExistence type="predicted"/>
<keyword evidence="6" id="KW-0677">Repeat</keyword>
<keyword evidence="16" id="KW-1185">Reference proteome</keyword>
<sequence length="473" mass="54354">MNKLILILYLIVNLWAIYNVIMYGSRATKSLSWVFTIIVFPFAGALLYYLFGVNRRKFKFFKLKRSQRENLYNIKNKKEYYSDFKKDFASEKSKKLSKLIFNTTFLYASDDNKVEVLNTGKETFEAIFEAIKKAEKFIHVQYYVFEKGELQDKFYELFKTKIKEGVEIRLLYDSFGSFTFSGKLKKRFRDIGVKAYPVMPIRFGNLLFTLNYRNHRKIIVIDGKVGFTGGVNVSDKCIKPISDLGVWKDLHLQLEGPIVNSLHRVFIKDYHFSSKKKMLLDSKYLPKPMKAGNSPVQIVTSGPDSNQPAIMQQYIAMISLAETNIFIANPYFIPGSAVLQALVIAAQSGIEVNLLVPKKGDSILATYSMFSNFEEFLSVGINVYVRDCFSHSKVIIIDNEIASVGSGNFDQRSFEHNFETNAVIYDKTITNQILDEFNIECSNADKLSYNVFKNRSKIQKFIEGLAKFFSPLL</sequence>
<feature type="transmembrane region" description="Helical" evidence="13">
    <location>
        <begin position="31"/>
        <end position="51"/>
    </location>
</feature>
<dbReference type="InterPro" id="IPR001736">
    <property type="entry name" value="PLipase_D/transphosphatidylase"/>
</dbReference>
<dbReference type="InterPro" id="IPR022924">
    <property type="entry name" value="Cardiolipin_synthase"/>
</dbReference>
<dbReference type="PANTHER" id="PTHR21248">
    <property type="entry name" value="CARDIOLIPIN SYNTHASE"/>
    <property type="match status" value="1"/>
</dbReference>
<dbReference type="SMART" id="SM00155">
    <property type="entry name" value="PLDc"/>
    <property type="match status" value="2"/>
</dbReference>
<evidence type="ECO:0000256" key="3">
    <source>
        <dbReference type="ARBA" id="ARBA00022516"/>
    </source>
</evidence>
<dbReference type="GO" id="GO:0005886">
    <property type="term" value="C:plasma membrane"/>
    <property type="evidence" value="ECO:0007669"/>
    <property type="project" value="UniProtKB-SubCell"/>
</dbReference>
<evidence type="ECO:0000313" key="16">
    <source>
        <dbReference type="Proteomes" id="UP000057981"/>
    </source>
</evidence>
<dbReference type="Proteomes" id="UP000057981">
    <property type="component" value="Chromosome"/>
</dbReference>
<dbReference type="PANTHER" id="PTHR21248:SF20">
    <property type="entry name" value="CARDIOLIPIN SYNTHASE YWIE-RELATED"/>
    <property type="match status" value="1"/>
</dbReference>
<dbReference type="OrthoDB" id="9762009at2"/>
<dbReference type="CDD" id="cd09110">
    <property type="entry name" value="PLDc_CLS_1"/>
    <property type="match status" value="1"/>
</dbReference>
<dbReference type="NCBIfam" id="TIGR04265">
    <property type="entry name" value="bac_cardiolipin"/>
    <property type="match status" value="1"/>
</dbReference>
<evidence type="ECO:0000256" key="10">
    <source>
        <dbReference type="ARBA" id="ARBA00023209"/>
    </source>
</evidence>
<keyword evidence="9 13" id="KW-0472">Membrane</keyword>
<keyword evidence="11" id="KW-1208">Phospholipid metabolism</keyword>
<keyword evidence="2" id="KW-1003">Cell membrane</keyword>
<protein>
    <recommendedName>
        <fullName evidence="12">Cardiolipin synthase</fullName>
        <ecNumber evidence="12">2.7.8.-</ecNumber>
    </recommendedName>
</protein>
<feature type="domain" description="PLD phosphodiesterase" evidence="14">
    <location>
        <begin position="386"/>
        <end position="413"/>
    </location>
</feature>
<evidence type="ECO:0000256" key="9">
    <source>
        <dbReference type="ARBA" id="ARBA00023136"/>
    </source>
</evidence>
<dbReference type="GO" id="GO:0032049">
    <property type="term" value="P:cardiolipin biosynthetic process"/>
    <property type="evidence" value="ECO:0007669"/>
    <property type="project" value="UniProtKB-UniRule"/>
</dbReference>
<dbReference type="GO" id="GO:0008808">
    <property type="term" value="F:cardiolipin synthase activity"/>
    <property type="evidence" value="ECO:0007669"/>
    <property type="project" value="UniProtKB-UniRule"/>
</dbReference>
<evidence type="ECO:0000313" key="15">
    <source>
        <dbReference type="EMBL" id="ALJ03703.1"/>
    </source>
</evidence>
<evidence type="ECO:0000256" key="4">
    <source>
        <dbReference type="ARBA" id="ARBA00022679"/>
    </source>
</evidence>
<reference evidence="15 16" key="1">
    <citation type="submission" date="2015-10" db="EMBL/GenBank/DDBJ databases">
        <authorList>
            <person name="Gilbert D.G."/>
        </authorList>
    </citation>
    <scope>NUCLEOTIDE SEQUENCE [LARGE SCALE GENOMIC DNA]</scope>
    <source>
        <strain evidence="16">HZ-22</strain>
    </source>
</reference>
<evidence type="ECO:0000256" key="6">
    <source>
        <dbReference type="ARBA" id="ARBA00022737"/>
    </source>
</evidence>
<dbReference type="RefSeq" id="WP_054723742.1">
    <property type="nucleotide sequence ID" value="NZ_CP012898.1"/>
</dbReference>
<evidence type="ECO:0000256" key="5">
    <source>
        <dbReference type="ARBA" id="ARBA00022692"/>
    </source>
</evidence>
<dbReference type="EC" id="2.7.8.-" evidence="12"/>
<dbReference type="Pfam" id="PF13091">
    <property type="entry name" value="PLDc_2"/>
    <property type="match status" value="2"/>
</dbReference>
<evidence type="ECO:0000256" key="8">
    <source>
        <dbReference type="ARBA" id="ARBA00023098"/>
    </source>
</evidence>
<dbReference type="InterPro" id="IPR027379">
    <property type="entry name" value="CLS_N"/>
</dbReference>
<evidence type="ECO:0000259" key="14">
    <source>
        <dbReference type="PROSITE" id="PS50035"/>
    </source>
</evidence>
<dbReference type="STRING" id="1736674.APS56_00415"/>
<dbReference type="Gene3D" id="3.30.870.10">
    <property type="entry name" value="Endonuclease Chain A"/>
    <property type="match status" value="2"/>
</dbReference>
<evidence type="ECO:0000256" key="2">
    <source>
        <dbReference type="ARBA" id="ARBA00022475"/>
    </source>
</evidence>
<evidence type="ECO:0000256" key="12">
    <source>
        <dbReference type="NCBIfam" id="TIGR04265"/>
    </source>
</evidence>
<keyword evidence="4" id="KW-0808">Transferase</keyword>
<gene>
    <name evidence="15" type="ORF">APS56_00415</name>
</gene>
<dbReference type="InterPro" id="IPR025202">
    <property type="entry name" value="PLD-like_dom"/>
</dbReference>
<name>A0A0P0CHE4_9FLAO</name>
<accession>A0A0P0CHE4</accession>
<evidence type="ECO:0000256" key="1">
    <source>
        <dbReference type="ARBA" id="ARBA00004651"/>
    </source>
</evidence>
<dbReference type="CDD" id="cd09112">
    <property type="entry name" value="PLDc_CLS_2"/>
    <property type="match status" value="1"/>
</dbReference>
<dbReference type="PATRIC" id="fig|1736674.3.peg.91"/>
<evidence type="ECO:0000256" key="7">
    <source>
        <dbReference type="ARBA" id="ARBA00022989"/>
    </source>
</evidence>
<organism evidence="15 16">
    <name type="scientific">Pseudalgibacter alginicilyticus</name>
    <dbReference type="NCBI Taxonomy" id="1736674"/>
    <lineage>
        <taxon>Bacteria</taxon>
        <taxon>Pseudomonadati</taxon>
        <taxon>Bacteroidota</taxon>
        <taxon>Flavobacteriia</taxon>
        <taxon>Flavobacteriales</taxon>
        <taxon>Flavobacteriaceae</taxon>
        <taxon>Pseudalgibacter</taxon>
    </lineage>
</organism>
<dbReference type="AlphaFoldDB" id="A0A0P0CHE4"/>
<comment type="subcellular location">
    <subcellularLocation>
        <location evidence="1">Cell membrane</location>
        <topology evidence="1">Multi-pass membrane protein</topology>
    </subcellularLocation>
</comment>
<feature type="domain" description="PLD phosphodiesterase" evidence="14">
    <location>
        <begin position="210"/>
        <end position="237"/>
    </location>
</feature>
<evidence type="ECO:0000256" key="13">
    <source>
        <dbReference type="SAM" id="Phobius"/>
    </source>
</evidence>
<dbReference type="SUPFAM" id="SSF56024">
    <property type="entry name" value="Phospholipase D/nuclease"/>
    <property type="match status" value="2"/>
</dbReference>
<keyword evidence="5 13" id="KW-0812">Transmembrane</keyword>
<dbReference type="KEGG" id="ahz:APS56_00415"/>
<dbReference type="EMBL" id="CP012898">
    <property type="protein sequence ID" value="ALJ03703.1"/>
    <property type="molecule type" value="Genomic_DNA"/>
</dbReference>
<evidence type="ECO:0000256" key="11">
    <source>
        <dbReference type="ARBA" id="ARBA00023264"/>
    </source>
</evidence>
<keyword evidence="7 13" id="KW-1133">Transmembrane helix</keyword>